<name>A0ABV8GMC7_9ACTN</name>
<dbReference type="Proteomes" id="UP001595851">
    <property type="component" value="Unassembled WGS sequence"/>
</dbReference>
<comment type="caution">
    <text evidence="2">The sequence shown here is derived from an EMBL/GenBank/DDBJ whole genome shotgun (WGS) entry which is preliminary data.</text>
</comment>
<evidence type="ECO:0000313" key="2">
    <source>
        <dbReference type="EMBL" id="MFC4015078.1"/>
    </source>
</evidence>
<reference evidence="3" key="1">
    <citation type="journal article" date="2019" name="Int. J. Syst. Evol. Microbiol.">
        <title>The Global Catalogue of Microorganisms (GCM) 10K type strain sequencing project: providing services to taxonomists for standard genome sequencing and annotation.</title>
        <authorList>
            <consortium name="The Broad Institute Genomics Platform"/>
            <consortium name="The Broad Institute Genome Sequencing Center for Infectious Disease"/>
            <person name="Wu L."/>
            <person name="Ma J."/>
        </authorList>
    </citation>
    <scope>NUCLEOTIDE SEQUENCE [LARGE SCALE GENOMIC DNA]</scope>
    <source>
        <strain evidence="3">TBRC 1276</strain>
    </source>
</reference>
<dbReference type="Gene3D" id="3.40.50.720">
    <property type="entry name" value="NAD(P)-binding Rossmann-like Domain"/>
    <property type="match status" value="1"/>
</dbReference>
<dbReference type="PANTHER" id="PTHR43377:SF1">
    <property type="entry name" value="BILIVERDIN REDUCTASE A"/>
    <property type="match status" value="1"/>
</dbReference>
<dbReference type="InterPro" id="IPR000683">
    <property type="entry name" value="Gfo/Idh/MocA-like_OxRdtase_N"/>
</dbReference>
<dbReference type="SUPFAM" id="SSF51735">
    <property type="entry name" value="NAD(P)-binding Rossmann-fold domains"/>
    <property type="match status" value="1"/>
</dbReference>
<proteinExistence type="predicted"/>
<dbReference type="Pfam" id="PF01408">
    <property type="entry name" value="GFO_IDH_MocA"/>
    <property type="match status" value="1"/>
</dbReference>
<sequence>MTTGVGFIGAGPVTQAIHLPVVAGLSDRLHVARVMDVDEATAAAVAARAGAAHGTSVEELLADPAVEIVAVCSPHAFHAEQAEAACLAGKKAVLVEKPLATTLDDARRIAKASKDTGVPIVVGAMHTYDPAWLAAERHWGDLPATARRVRSRIVLPPNARFETLATQLHAEPVFPARGGDPSDPAVRAASLRGAILGLAIHNLPLVRRFLPRVEHVDLARPLTPFGYVLTFRGGARTAELIGYLHGGWREEWSFEVWGDGGELRLDFTPSYVRAGSAVADLRTVAGLRTFGPNPDNGYTAEWRHLAALATGAEALRYPAADLVDDLAYALDLAERAADLLLQGRAA</sequence>
<feature type="domain" description="Gfo/Idh/MocA-like oxidoreductase N-terminal" evidence="1">
    <location>
        <begin position="5"/>
        <end position="123"/>
    </location>
</feature>
<dbReference type="InterPro" id="IPR051450">
    <property type="entry name" value="Gfo/Idh/MocA_Oxidoreductases"/>
</dbReference>
<evidence type="ECO:0000259" key="1">
    <source>
        <dbReference type="Pfam" id="PF01408"/>
    </source>
</evidence>
<keyword evidence="3" id="KW-1185">Reference proteome</keyword>
<evidence type="ECO:0000313" key="3">
    <source>
        <dbReference type="Proteomes" id="UP001595851"/>
    </source>
</evidence>
<dbReference type="EMBL" id="JBHSBI010000040">
    <property type="protein sequence ID" value="MFC4015078.1"/>
    <property type="molecule type" value="Genomic_DNA"/>
</dbReference>
<dbReference type="RefSeq" id="WP_379534897.1">
    <property type="nucleotide sequence ID" value="NZ_JBHSBI010000040.1"/>
</dbReference>
<dbReference type="PANTHER" id="PTHR43377">
    <property type="entry name" value="BILIVERDIN REDUCTASE A"/>
    <property type="match status" value="1"/>
</dbReference>
<protein>
    <submittedName>
        <fullName evidence="2">Gfo/Idh/MocA family protein</fullName>
    </submittedName>
</protein>
<dbReference type="Gene3D" id="3.30.360.10">
    <property type="entry name" value="Dihydrodipicolinate Reductase, domain 2"/>
    <property type="match status" value="1"/>
</dbReference>
<gene>
    <name evidence="2" type="ORF">ACFOY2_48240</name>
</gene>
<dbReference type="InterPro" id="IPR036291">
    <property type="entry name" value="NAD(P)-bd_dom_sf"/>
</dbReference>
<accession>A0ABV8GMC7</accession>
<organism evidence="2 3">
    <name type="scientific">Nonomuraea purpurea</name>
    <dbReference type="NCBI Taxonomy" id="1849276"/>
    <lineage>
        <taxon>Bacteria</taxon>
        <taxon>Bacillati</taxon>
        <taxon>Actinomycetota</taxon>
        <taxon>Actinomycetes</taxon>
        <taxon>Streptosporangiales</taxon>
        <taxon>Streptosporangiaceae</taxon>
        <taxon>Nonomuraea</taxon>
    </lineage>
</organism>